<dbReference type="SUPFAM" id="SSF56784">
    <property type="entry name" value="HAD-like"/>
    <property type="match status" value="1"/>
</dbReference>
<name>A0A0F4LFV8_9LACO</name>
<dbReference type="Proteomes" id="UP000247698">
    <property type="component" value="Unassembled WGS sequence"/>
</dbReference>
<feature type="binding site" evidence="7">
    <location>
        <position position="186"/>
    </location>
    <ligand>
        <name>substrate</name>
    </ligand>
</feature>
<evidence type="ECO:0000256" key="7">
    <source>
        <dbReference type="PIRSR" id="PIRSR000915-2"/>
    </source>
</evidence>
<organism evidence="9 11">
    <name type="scientific">Lactobacillus melliventris</name>
    <dbReference type="NCBI Taxonomy" id="1218507"/>
    <lineage>
        <taxon>Bacteria</taxon>
        <taxon>Bacillati</taxon>
        <taxon>Bacillota</taxon>
        <taxon>Bacilli</taxon>
        <taxon>Lactobacillales</taxon>
        <taxon>Lactobacillaceae</taxon>
        <taxon>Lactobacillus</taxon>
    </lineage>
</organism>
<evidence type="ECO:0000256" key="6">
    <source>
        <dbReference type="PIRSR" id="PIRSR000915-1"/>
    </source>
</evidence>
<feature type="binding site" evidence="8">
    <location>
        <position position="12"/>
    </location>
    <ligand>
        <name>Mg(2+)</name>
        <dbReference type="ChEBI" id="CHEBI:18420"/>
    </ligand>
</feature>
<reference evidence="10 12" key="2">
    <citation type="submission" date="2018-05" db="EMBL/GenBank/DDBJ databases">
        <title>Reference genomes for bee gut microbiota database.</title>
        <authorList>
            <person name="Ellegaard K.M."/>
        </authorList>
    </citation>
    <scope>NUCLEOTIDE SEQUENCE [LARGE SCALE GENOMIC DNA]</scope>
    <source>
        <strain evidence="10 12">ESL0184</strain>
    </source>
</reference>
<dbReference type="EMBL" id="QGLG01000002">
    <property type="protein sequence ID" value="PXY84065.1"/>
    <property type="molecule type" value="Genomic_DNA"/>
</dbReference>
<evidence type="ECO:0000256" key="5">
    <source>
        <dbReference type="PIRNR" id="PIRNR000915"/>
    </source>
</evidence>
<keyword evidence="2 5" id="KW-0479">Metal-binding</keyword>
<dbReference type="PANTHER" id="PTHR19288">
    <property type="entry name" value="4-NITROPHENYLPHOSPHATASE-RELATED"/>
    <property type="match status" value="1"/>
</dbReference>
<proteinExistence type="inferred from homology"/>
<evidence type="ECO:0000256" key="8">
    <source>
        <dbReference type="PIRSR" id="PIRSR000915-3"/>
    </source>
</evidence>
<comment type="function">
    <text evidence="5">Catalyzes the dephosphorylation of 2-6 carbon acid sugars in vitro.</text>
</comment>
<evidence type="ECO:0000256" key="1">
    <source>
        <dbReference type="ARBA" id="ARBA00006696"/>
    </source>
</evidence>
<dbReference type="InterPro" id="IPR023214">
    <property type="entry name" value="HAD_sf"/>
</dbReference>
<feature type="binding site" evidence="8">
    <location>
        <position position="211"/>
    </location>
    <ligand>
        <name>Mg(2+)</name>
        <dbReference type="ChEBI" id="CHEBI:18420"/>
    </ligand>
</feature>
<comment type="cofactor">
    <cofactor evidence="8">
        <name>Mg(2+)</name>
        <dbReference type="ChEBI" id="CHEBI:18420"/>
    </cofactor>
    <text evidence="8">Divalent metal ions. Mg(2+) is the most effective.</text>
</comment>
<dbReference type="PATRIC" id="fig|1218507.3.peg.670"/>
<evidence type="ECO:0000313" key="11">
    <source>
        <dbReference type="Proteomes" id="UP000033531"/>
    </source>
</evidence>
<protein>
    <recommendedName>
        <fullName evidence="5">Acid sugar phosphatase</fullName>
        <ecNumber evidence="5">3.1.3.-</ecNumber>
    </recommendedName>
</protein>
<sequence>MKDYRLFLIDLDGTIYRGKETIAAGVRFVKRLEQAHKSYIFLTNNTTRTPQMVVDKLKTHGIKTDVAHIYTPCMATVSYILSREKKRQSKIGIYIIGQIGLWREFLQNSAFEVTDFNPEYVIVGMDTDLTYHKIQVAATAIRNGATFIGTNADLNLPSEKGLLPGNGSQCAMIAASSGHKPFFIGKPSSVIIDMLLAKLQFSKEDALLVGDNYDTDIKAGFNSHVDQLLVTTGITKLADIEGKRQPTILVDSLDQVKL</sequence>
<evidence type="ECO:0000256" key="4">
    <source>
        <dbReference type="ARBA" id="ARBA00022842"/>
    </source>
</evidence>
<dbReference type="InterPro" id="IPR036412">
    <property type="entry name" value="HAD-like_sf"/>
</dbReference>
<evidence type="ECO:0000313" key="10">
    <source>
        <dbReference type="EMBL" id="PXY84065.1"/>
    </source>
</evidence>
<evidence type="ECO:0000313" key="12">
    <source>
        <dbReference type="Proteomes" id="UP000247698"/>
    </source>
</evidence>
<comment type="caution">
    <text evidence="9">The sequence shown here is derived from an EMBL/GenBank/DDBJ whole genome shotgun (WGS) entry which is preliminary data.</text>
</comment>
<dbReference type="RefSeq" id="WP_046324465.1">
    <property type="nucleotide sequence ID" value="NZ_JBHTMT010000008.1"/>
</dbReference>
<dbReference type="PANTHER" id="PTHR19288:SF46">
    <property type="entry name" value="HALOACID DEHALOGENASE-LIKE HYDROLASE DOMAIN-CONTAINING PROTEIN 2"/>
    <property type="match status" value="1"/>
</dbReference>
<evidence type="ECO:0000256" key="2">
    <source>
        <dbReference type="ARBA" id="ARBA00022723"/>
    </source>
</evidence>
<dbReference type="AlphaFoldDB" id="A0A0F4LFV8"/>
<dbReference type="Gene3D" id="3.40.50.1000">
    <property type="entry name" value="HAD superfamily/HAD-like"/>
    <property type="match status" value="2"/>
</dbReference>
<dbReference type="Pfam" id="PF13242">
    <property type="entry name" value="Hydrolase_like"/>
    <property type="match status" value="1"/>
</dbReference>
<keyword evidence="12" id="KW-1185">Reference proteome</keyword>
<keyword evidence="4 5" id="KW-0460">Magnesium</keyword>
<dbReference type="HOGENOM" id="CLU_043473_1_1_9"/>
<dbReference type="InterPro" id="IPR006354">
    <property type="entry name" value="HAD-SF_hydro_IIA_hyp1"/>
</dbReference>
<feature type="active site" description="Proton donor" evidence="6">
    <location>
        <position position="12"/>
    </location>
</feature>
<dbReference type="NCBIfam" id="TIGR01457">
    <property type="entry name" value="HAD-SF-IIA-hyp2"/>
    <property type="match status" value="1"/>
</dbReference>
<dbReference type="Pfam" id="PF13344">
    <property type="entry name" value="Hydrolase_6"/>
    <property type="match status" value="1"/>
</dbReference>
<keyword evidence="3 9" id="KW-0378">Hydrolase</keyword>
<accession>A0A0F4LFV8</accession>
<dbReference type="GO" id="GO:0005737">
    <property type="term" value="C:cytoplasm"/>
    <property type="evidence" value="ECO:0007669"/>
    <property type="project" value="TreeGrafter"/>
</dbReference>
<dbReference type="EC" id="3.1.3.-" evidence="5"/>
<feature type="binding site" evidence="8">
    <location>
        <position position="10"/>
    </location>
    <ligand>
        <name>Mg(2+)</name>
        <dbReference type="ChEBI" id="CHEBI:18420"/>
    </ligand>
</feature>
<evidence type="ECO:0000313" key="9">
    <source>
        <dbReference type="EMBL" id="KJY57475.1"/>
    </source>
</evidence>
<comment type="similarity">
    <text evidence="1 5">Belongs to the HAD-like hydrolase superfamily. NagD family.</text>
</comment>
<evidence type="ECO:0000256" key="3">
    <source>
        <dbReference type="ARBA" id="ARBA00022801"/>
    </source>
</evidence>
<dbReference type="GO" id="GO:0046872">
    <property type="term" value="F:metal ion binding"/>
    <property type="evidence" value="ECO:0007669"/>
    <property type="project" value="UniProtKB-KW"/>
</dbReference>
<dbReference type="InterPro" id="IPR006357">
    <property type="entry name" value="HAD-SF_hydro_IIA"/>
</dbReference>
<dbReference type="STRING" id="1218507.JF74_05030"/>
<dbReference type="Proteomes" id="UP000033531">
    <property type="component" value="Unassembled WGS sequence"/>
</dbReference>
<dbReference type="OrthoDB" id="9810449at2"/>
<dbReference type="PIRSF" id="PIRSF000915">
    <property type="entry name" value="PGP-type_phosphatase"/>
    <property type="match status" value="1"/>
</dbReference>
<dbReference type="GO" id="GO:0016791">
    <property type="term" value="F:phosphatase activity"/>
    <property type="evidence" value="ECO:0007669"/>
    <property type="project" value="TreeGrafter"/>
</dbReference>
<gene>
    <name evidence="10" type="ORF">DK873_02460</name>
    <name evidence="9" type="ORF">JF74_05030</name>
</gene>
<feature type="active site" description="Nucleophile" evidence="6">
    <location>
        <position position="10"/>
    </location>
</feature>
<dbReference type="EMBL" id="JXLI01000008">
    <property type="protein sequence ID" value="KJY57475.1"/>
    <property type="molecule type" value="Genomic_DNA"/>
</dbReference>
<dbReference type="NCBIfam" id="TIGR01460">
    <property type="entry name" value="HAD-SF-IIA"/>
    <property type="match status" value="1"/>
</dbReference>
<reference evidence="9 11" key="1">
    <citation type="submission" date="2015-01" db="EMBL/GenBank/DDBJ databases">
        <title>Comparative genomics of the lactic acid bacteria isolated from the honey bee gut.</title>
        <authorList>
            <person name="Ellegaard K.M."/>
            <person name="Tamarit D."/>
            <person name="Javelind E."/>
            <person name="Olofsson T."/>
            <person name="Andersson S.G."/>
            <person name="Vasquez A."/>
        </authorList>
    </citation>
    <scope>NUCLEOTIDE SEQUENCE [LARGE SCALE GENOMIC DNA]</scope>
    <source>
        <strain evidence="9 11">Hma8</strain>
    </source>
</reference>